<evidence type="ECO:0000256" key="1">
    <source>
        <dbReference type="SAM" id="SignalP"/>
    </source>
</evidence>
<accession>A0A2S8F7E3</accession>
<keyword evidence="1" id="KW-0732">Signal</keyword>
<feature type="signal peptide" evidence="1">
    <location>
        <begin position="1"/>
        <end position="23"/>
    </location>
</feature>
<evidence type="ECO:0000313" key="4">
    <source>
        <dbReference type="Proteomes" id="UP000240009"/>
    </source>
</evidence>
<evidence type="ECO:0000259" key="2">
    <source>
        <dbReference type="SMART" id="SM00458"/>
    </source>
</evidence>
<reference evidence="3 4" key="1">
    <citation type="submission" date="2018-02" db="EMBL/GenBank/DDBJ databases">
        <title>Comparative genomes isolates from brazilian mangrove.</title>
        <authorList>
            <person name="Araujo J.E."/>
            <person name="Taketani R.G."/>
            <person name="Silva M.C.P."/>
            <person name="Loureco M.V."/>
            <person name="Andreote F.D."/>
        </authorList>
    </citation>
    <scope>NUCLEOTIDE SEQUENCE [LARGE SCALE GENOMIC DNA]</scope>
    <source>
        <strain evidence="3 4">HEX-2 MGV</strain>
    </source>
</reference>
<proteinExistence type="predicted"/>
<dbReference type="PROSITE" id="PS50231">
    <property type="entry name" value="RICIN_B_LECTIN"/>
    <property type="match status" value="1"/>
</dbReference>
<sequence>MRMQLNATVLFFILFSLYCTANAEEFVIVQDKVDHAFEHREEARELGGKKEWTEKIAKSGWTLYDYTVHIISKRGPGTSANYSVSDDVIVVDGQTGYEHLTGEGGNYKAVVHAVFIKPYKTAQVNVSSFSGKLSLTGSTEDEDEFAEMSKSIMNALAANISADKIATVTDTALDANGGNGNLYLNDSPDKNNANHLWKTKKVGQYNMILSKIEGKALDANGGTGNLYLNDSPDQGNANHLWRLKKVGNNFMIISKVANKALDSNSGGAGDPYLHENPESNNRNHLWKFVDASDGFKIIQPVHRKYE</sequence>
<name>A0A2S8F7E3_9BACT</name>
<evidence type="ECO:0000313" key="3">
    <source>
        <dbReference type="EMBL" id="PQO28081.1"/>
    </source>
</evidence>
<dbReference type="CDD" id="cd00161">
    <property type="entry name" value="beta-trefoil_Ricin-like"/>
    <property type="match status" value="1"/>
</dbReference>
<dbReference type="EMBL" id="PUIA01000051">
    <property type="protein sequence ID" value="PQO28081.1"/>
    <property type="molecule type" value="Genomic_DNA"/>
</dbReference>
<gene>
    <name evidence="3" type="ORF">C5Y96_17060</name>
</gene>
<dbReference type="Proteomes" id="UP000240009">
    <property type="component" value="Unassembled WGS sequence"/>
</dbReference>
<dbReference type="SMART" id="SM00458">
    <property type="entry name" value="RICIN"/>
    <property type="match status" value="1"/>
</dbReference>
<dbReference type="AlphaFoldDB" id="A0A2S8F7E3"/>
<dbReference type="Gene3D" id="2.80.10.50">
    <property type="match status" value="1"/>
</dbReference>
<dbReference type="InterPro" id="IPR035992">
    <property type="entry name" value="Ricin_B-like_lectins"/>
</dbReference>
<protein>
    <recommendedName>
        <fullName evidence="2">Ricin B lectin domain-containing protein</fullName>
    </recommendedName>
</protein>
<feature type="domain" description="Ricin B lectin" evidence="2">
    <location>
        <begin position="162"/>
        <end position="289"/>
    </location>
</feature>
<dbReference type="SUPFAM" id="SSF50370">
    <property type="entry name" value="Ricin B-like lectins"/>
    <property type="match status" value="1"/>
</dbReference>
<feature type="chain" id="PRO_5015704895" description="Ricin B lectin domain-containing protein" evidence="1">
    <location>
        <begin position="24"/>
        <end position="306"/>
    </location>
</feature>
<comment type="caution">
    <text evidence="3">The sequence shown here is derived from an EMBL/GenBank/DDBJ whole genome shotgun (WGS) entry which is preliminary data.</text>
</comment>
<dbReference type="InterPro" id="IPR000772">
    <property type="entry name" value="Ricin_B_lectin"/>
</dbReference>
<organism evidence="3 4">
    <name type="scientific">Blastopirellula marina</name>
    <dbReference type="NCBI Taxonomy" id="124"/>
    <lineage>
        <taxon>Bacteria</taxon>
        <taxon>Pseudomonadati</taxon>
        <taxon>Planctomycetota</taxon>
        <taxon>Planctomycetia</taxon>
        <taxon>Pirellulales</taxon>
        <taxon>Pirellulaceae</taxon>
        <taxon>Blastopirellula</taxon>
    </lineage>
</organism>